<name>X1ES01_9ZZZZ</name>
<dbReference type="SUPFAM" id="SSF55060">
    <property type="entry name" value="GHMP Kinase, C-terminal domain"/>
    <property type="match status" value="1"/>
</dbReference>
<accession>X1ES01</accession>
<dbReference type="Pfam" id="PF08544">
    <property type="entry name" value="GHMP_kinases_C"/>
    <property type="match status" value="1"/>
</dbReference>
<organism evidence="2">
    <name type="scientific">marine sediment metagenome</name>
    <dbReference type="NCBI Taxonomy" id="412755"/>
    <lineage>
        <taxon>unclassified sequences</taxon>
        <taxon>metagenomes</taxon>
        <taxon>ecological metagenomes</taxon>
    </lineage>
</organism>
<gene>
    <name evidence="2" type="ORF">S03H2_04914</name>
</gene>
<dbReference type="AlphaFoldDB" id="X1ES01"/>
<reference evidence="2" key="1">
    <citation type="journal article" date="2014" name="Front. Microbiol.">
        <title>High frequency of phylogenetically diverse reductive dehalogenase-homologous genes in deep subseafloor sedimentary metagenomes.</title>
        <authorList>
            <person name="Kawai M."/>
            <person name="Futagami T."/>
            <person name="Toyoda A."/>
            <person name="Takaki Y."/>
            <person name="Nishi S."/>
            <person name="Hori S."/>
            <person name="Arai W."/>
            <person name="Tsubouchi T."/>
            <person name="Morono Y."/>
            <person name="Uchiyama I."/>
            <person name="Ito T."/>
            <person name="Fujiyama A."/>
            <person name="Inagaki F."/>
            <person name="Takami H."/>
        </authorList>
    </citation>
    <scope>NUCLEOTIDE SEQUENCE</scope>
    <source>
        <strain evidence="2">Expedition CK06-06</strain>
    </source>
</reference>
<feature type="non-terminal residue" evidence="2">
    <location>
        <position position="1"/>
    </location>
</feature>
<protein>
    <recommendedName>
        <fullName evidence="1">GHMP kinase C-terminal domain-containing protein</fullName>
    </recommendedName>
</protein>
<evidence type="ECO:0000313" key="2">
    <source>
        <dbReference type="EMBL" id="GAH23075.1"/>
    </source>
</evidence>
<dbReference type="Gene3D" id="3.30.70.890">
    <property type="entry name" value="GHMP kinase, C-terminal domain"/>
    <property type="match status" value="1"/>
</dbReference>
<feature type="domain" description="GHMP kinase C-terminal" evidence="1">
    <location>
        <begin position="107"/>
        <end position="179"/>
    </location>
</feature>
<sequence>GDIIYLECRGSYYFERLNVKLDGLIIGDTLKPKETIQTLMVRKKEINEGIKWMKEKDQNFNLLDYPIRIVKEEYQENESVGLLRLLGILGIRDVVRAGYDLLKNDGGNKNRFAELLNQHHHIQQEYLENVTPRMQELILYARDAGALGCKLMGSGNGGSFLAYAPTSEEEVMRAINEHGGEAYMVQQDSGLESSSS</sequence>
<dbReference type="EMBL" id="BARU01001999">
    <property type="protein sequence ID" value="GAH23075.1"/>
    <property type="molecule type" value="Genomic_DNA"/>
</dbReference>
<evidence type="ECO:0000259" key="1">
    <source>
        <dbReference type="Pfam" id="PF08544"/>
    </source>
</evidence>
<dbReference type="InterPro" id="IPR036554">
    <property type="entry name" value="GHMP_kinase_C_sf"/>
</dbReference>
<dbReference type="InterPro" id="IPR013750">
    <property type="entry name" value="GHMP_kinase_C_dom"/>
</dbReference>
<proteinExistence type="predicted"/>
<comment type="caution">
    <text evidence="2">The sequence shown here is derived from an EMBL/GenBank/DDBJ whole genome shotgun (WGS) entry which is preliminary data.</text>
</comment>